<evidence type="ECO:0000259" key="2">
    <source>
        <dbReference type="Pfam" id="PF02514"/>
    </source>
</evidence>
<dbReference type="EMBL" id="CP018632">
    <property type="protein sequence ID" value="ASJ71829.1"/>
    <property type="molecule type" value="Genomic_DNA"/>
</dbReference>
<dbReference type="GO" id="GO:0051116">
    <property type="term" value="F:cobaltochelatase activity"/>
    <property type="evidence" value="ECO:0007669"/>
    <property type="project" value="UniProtKB-UniRule"/>
</dbReference>
<name>A0A2Z2NL01_9GAMM</name>
<dbReference type="RefSeq" id="WP_088917217.1">
    <property type="nucleotide sequence ID" value="NZ_CP018632.1"/>
</dbReference>
<dbReference type="CDD" id="cd10150">
    <property type="entry name" value="CobN_like"/>
    <property type="match status" value="1"/>
</dbReference>
<evidence type="ECO:0000256" key="1">
    <source>
        <dbReference type="NCBIfam" id="TIGR02257"/>
    </source>
</evidence>
<dbReference type="InterPro" id="IPR011953">
    <property type="entry name" value="Cobalto_CobN"/>
</dbReference>
<dbReference type="GO" id="GO:0009236">
    <property type="term" value="P:cobalamin biosynthetic process"/>
    <property type="evidence" value="ECO:0007669"/>
    <property type="project" value="UniProtKB-UniRule"/>
</dbReference>
<dbReference type="EC" id="6.6.1.2" evidence="1"/>
<dbReference type="PANTHER" id="PTHR44119">
    <property type="entry name" value="MAGNESIUM-CHELATASE SUBUNIT CHLH, CHLOROPLASTIC"/>
    <property type="match status" value="1"/>
</dbReference>
<feature type="domain" description="CobN/magnesium chelatase" evidence="2">
    <location>
        <begin position="145"/>
        <end position="1255"/>
    </location>
</feature>
<dbReference type="Pfam" id="PF02514">
    <property type="entry name" value="CobN-Mg_chel"/>
    <property type="match status" value="1"/>
</dbReference>
<accession>A0A2Z2NL01</accession>
<protein>
    <recommendedName>
        <fullName evidence="1">Cobaltochelatase subunit CobN</fullName>
        <ecNumber evidence="1">6.6.1.2</ecNumber>
    </recommendedName>
</protein>
<reference evidence="3 4" key="1">
    <citation type="submission" date="2016-12" db="EMBL/GenBank/DDBJ databases">
        <authorList>
            <person name="Song W.-J."/>
            <person name="Kurnit D.M."/>
        </authorList>
    </citation>
    <scope>NUCLEOTIDE SEQUENCE [LARGE SCALE GENOMIC DNA]</scope>
    <source>
        <strain evidence="3 4">IMCC3135</strain>
    </source>
</reference>
<sequence length="1292" mass="143925">MHLLSSQPGAWVEDASIITRIDQEPGELIILSAADTTLALLSAAHPLACHEHGAADYPVVRLTNQMYLRQPASVDLYIDQILQFAKVIVIDLLGGEGYWPYAVDRIVELCESRSIALIMFSGDNTEDGNLLMKSTVDMPLCRQLWRYLREGGVENARNFYRLLGNQFFSQTAPIQPPRVLPALSILPPPQTEASVQHWEDVWIPGAACVAILFYRAHLQSGNVSVFLELCKSLQSQGLNPLPLALASLKDAECMEGMASLCEQHEVALILNTTAFSQSSMDDPGDHALLGDVPVLQVILSGGNQEGWEADTQGLSPRDIAMHVALPEVDGRIITRAVSFKGLERRCEYTQCDIVGYQAHGERLDFVARLAQRWCRLRVLPTADKRLALILANYPTREGRLGNGVGLDTPASVVNILRRLQQDGYGVDELPQTGQALMEQLKEGITNDPAQWALRPARQSLALADYLAFFDTLPEVNRTALIDRWGLPEQDPMLRQGRFMIAGLRCGKVFVGIQPARGYELDHMASYHDPDLIPPHHYLAFYAWIREHWQSDAIVHVGKHGSLEWLPGKSIALSEQCWPDLILGPMPHLYPFIVNDPGEGSQAKRRAQAVIIDHLMPPLTRAENYGPLRDLERLIDEYYEALQLDYRRAELLRTQVLAHIVEHDLHQDVNLCVPDDAQQEQALLTSIDAYLCELKESQIRDGLHIFGESPTGRLRRDTLLALARYPVANGEGGDESLIRALVFDLQLGASFDPLVADDWGLVWQGARPAVLEECTSDPWRTRGDTRERLEMLATQLIEADCQEPGESEHGKTDSLLQADWVRTSAVMSRLRLRLKPSLDACGEQELLQLGRGLNGRFVPAGPSGAPSRGRPDVLPTGRNFYSVDTRAIPTMTSFGLGERSAAQLLVRYLQDHGDYPRAIGLSVWGTATMRTGGDDISQAFALIGVRPKWADGSHRVCGFEVLPMSVVDRPRIDVTLRVSGFFRDAFASVMRLFDAAVQAVAELDEPASVNPIRERVMRETAELVAQGLTQDEARTQAGHRVFGAQPGSYGAGLQGLIDQKNWTDDADLAKAYLNWGGYAYGQNDHGTDVRDTFARRLSSLELVMHNQDNREHDILDSDDYYQFHGGMTAAVRHLSGQQPSVMFGDHSNPMSPAIRTLDEEISRVVRSRVTNPKWIDGVKRHGYKGAFEMAATVDYLFAYDATARVVRDDQYARVTDAYVEDDDTRQFLQQYNPDALYEICERLLEAMERGLWQQPGDYRQSIERHLLAAEQQLEGGGASKAVTRDMQDAGSSE</sequence>
<dbReference type="Proteomes" id="UP000250079">
    <property type="component" value="Chromosome"/>
</dbReference>
<dbReference type="PANTHER" id="PTHR44119:SF4">
    <property type="entry name" value="AEROBIC COBALTOCHELATASE SUBUNIT COBN"/>
    <property type="match status" value="1"/>
</dbReference>
<dbReference type="OrthoDB" id="9757976at2"/>
<keyword evidence="3" id="KW-0436">Ligase</keyword>
<evidence type="ECO:0000313" key="3">
    <source>
        <dbReference type="EMBL" id="ASJ71829.1"/>
    </source>
</evidence>
<keyword evidence="4" id="KW-1185">Reference proteome</keyword>
<dbReference type="InterPro" id="IPR003672">
    <property type="entry name" value="CobN/Mg_chltase"/>
</dbReference>
<proteinExistence type="predicted"/>
<dbReference type="KEGG" id="gai:IMCC3135_08655"/>
<gene>
    <name evidence="3" type="primary">cobN</name>
    <name evidence="3" type="ORF">IMCC3135_08655</name>
</gene>
<dbReference type="NCBIfam" id="TIGR02257">
    <property type="entry name" value="cobalto_cobN"/>
    <property type="match status" value="1"/>
</dbReference>
<evidence type="ECO:0000313" key="4">
    <source>
        <dbReference type="Proteomes" id="UP000250079"/>
    </source>
</evidence>
<organism evidence="3 4">
    <name type="scientific">Granulosicoccus antarcticus IMCC3135</name>
    <dbReference type="NCBI Taxonomy" id="1192854"/>
    <lineage>
        <taxon>Bacteria</taxon>
        <taxon>Pseudomonadati</taxon>
        <taxon>Pseudomonadota</taxon>
        <taxon>Gammaproteobacteria</taxon>
        <taxon>Chromatiales</taxon>
        <taxon>Granulosicoccaceae</taxon>
        <taxon>Granulosicoccus</taxon>
    </lineage>
</organism>